<keyword evidence="3" id="KW-1185">Reference proteome</keyword>
<dbReference type="Pfam" id="PF07969">
    <property type="entry name" value="Amidohydro_3"/>
    <property type="match status" value="1"/>
</dbReference>
<gene>
    <name evidence="2" type="primary">codA</name>
    <name evidence="2" type="ORF">ACFFTR_23480</name>
</gene>
<evidence type="ECO:0000259" key="1">
    <source>
        <dbReference type="Pfam" id="PF07969"/>
    </source>
</evidence>
<evidence type="ECO:0000313" key="2">
    <source>
        <dbReference type="EMBL" id="MFB9446055.1"/>
    </source>
</evidence>
<proteinExistence type="predicted"/>
<dbReference type="SUPFAM" id="SSF51338">
    <property type="entry name" value="Composite domain of metallo-dependent hydrolases"/>
    <property type="match status" value="1"/>
</dbReference>
<dbReference type="Proteomes" id="UP001589608">
    <property type="component" value="Unassembled WGS sequence"/>
</dbReference>
<protein>
    <submittedName>
        <fullName evidence="2">Cytosine deaminase</fullName>
    </submittedName>
</protein>
<dbReference type="InterPro" id="IPR032466">
    <property type="entry name" value="Metal_Hydrolase"/>
</dbReference>
<dbReference type="PANTHER" id="PTHR32027:SF0">
    <property type="entry name" value="CYTOSINE DEAMINASE"/>
    <property type="match status" value="1"/>
</dbReference>
<sequence length="422" mass="45919">MIDLRLDNALVAGETAPRAIAIADGRIVSSSGPAARTIDLGGRLVTPPLVEPHIHLDAVLTVGQPRPNVSGSLFEGIAVWAERVKELTVEDVKARAAQALRWQLANGVQAVRSHVDVCDPELRALRGLAELREEVRGTIDLQLVAFPQQGILSYDGGRDLMRRAVGLGVDVIGAIPHYELTREDGVESVRFAFALADEHGLRVDIHCDETDDEHSRFIEVMVAETIRRGLTGRVTASHTTAMHSYNAAYAYRLVGNIARAGLHMVTNPLDNAVLQGRFDTGPVRRGHTRVKQLQEAGVNVCIGHDSIMDPWYPLGYGDPLQAAFVLAHLGHMSGDAELRRLIDMITVNPAAALGLEDYGVREGGPADLVVFDAPSEVDAVRLVAPRYLVLRAGREVARTRPAETTVRWNGVEEPVSFLREPT</sequence>
<name>A0ABV5MB59_9ACTN</name>
<comment type="caution">
    <text evidence="2">The sequence shown here is derived from an EMBL/GenBank/DDBJ whole genome shotgun (WGS) entry which is preliminary data.</text>
</comment>
<dbReference type="Gene3D" id="2.30.40.10">
    <property type="entry name" value="Urease, subunit C, domain 1"/>
    <property type="match status" value="1"/>
</dbReference>
<dbReference type="InterPro" id="IPR052349">
    <property type="entry name" value="Metallo-hydrolase_Enzymes"/>
</dbReference>
<accession>A0ABV5MB59</accession>
<dbReference type="EMBL" id="JBHMCA010000046">
    <property type="protein sequence ID" value="MFB9446055.1"/>
    <property type="molecule type" value="Genomic_DNA"/>
</dbReference>
<dbReference type="PANTHER" id="PTHR32027">
    <property type="entry name" value="CYTOSINE DEAMINASE"/>
    <property type="match status" value="1"/>
</dbReference>
<dbReference type="Gene3D" id="3.20.20.140">
    <property type="entry name" value="Metal-dependent hydrolases"/>
    <property type="match status" value="1"/>
</dbReference>
<dbReference type="RefSeq" id="WP_223102059.1">
    <property type="nucleotide sequence ID" value="NZ_CP061913.1"/>
</dbReference>
<dbReference type="CDD" id="cd01293">
    <property type="entry name" value="Bact_CD"/>
    <property type="match status" value="1"/>
</dbReference>
<dbReference type="NCBIfam" id="NF005748">
    <property type="entry name" value="PRK07572.1"/>
    <property type="match status" value="1"/>
</dbReference>
<feature type="domain" description="Amidohydrolase 3" evidence="1">
    <location>
        <begin position="36"/>
        <end position="396"/>
    </location>
</feature>
<dbReference type="SUPFAM" id="SSF51556">
    <property type="entry name" value="Metallo-dependent hydrolases"/>
    <property type="match status" value="1"/>
</dbReference>
<dbReference type="InterPro" id="IPR011059">
    <property type="entry name" value="Metal-dep_hydrolase_composite"/>
</dbReference>
<dbReference type="InterPro" id="IPR013108">
    <property type="entry name" value="Amidohydro_3"/>
</dbReference>
<dbReference type="NCBIfam" id="NF006685">
    <property type="entry name" value="PRK09230.1"/>
    <property type="match status" value="1"/>
</dbReference>
<reference evidence="2 3" key="1">
    <citation type="submission" date="2024-09" db="EMBL/GenBank/DDBJ databases">
        <authorList>
            <person name="Sun Q."/>
            <person name="Mori K."/>
        </authorList>
    </citation>
    <scope>NUCLEOTIDE SEQUENCE [LARGE SCALE GENOMIC DNA]</scope>
    <source>
        <strain evidence="2 3">JCM 3307</strain>
    </source>
</reference>
<evidence type="ECO:0000313" key="3">
    <source>
        <dbReference type="Proteomes" id="UP001589608"/>
    </source>
</evidence>
<organism evidence="2 3">
    <name type="scientific">Dactylosporangium vinaceum</name>
    <dbReference type="NCBI Taxonomy" id="53362"/>
    <lineage>
        <taxon>Bacteria</taxon>
        <taxon>Bacillati</taxon>
        <taxon>Actinomycetota</taxon>
        <taxon>Actinomycetes</taxon>
        <taxon>Micromonosporales</taxon>
        <taxon>Micromonosporaceae</taxon>
        <taxon>Dactylosporangium</taxon>
    </lineage>
</organism>